<evidence type="ECO:0000313" key="1">
    <source>
        <dbReference type="EMBL" id="QNO17650.1"/>
    </source>
</evidence>
<dbReference type="EMBL" id="CP060696">
    <property type="protein sequence ID" value="QNO17650.1"/>
    <property type="molecule type" value="Genomic_DNA"/>
</dbReference>
<organism evidence="1 2">
    <name type="scientific">Caproicibacterium amylolyticum</name>
    <dbReference type="NCBI Taxonomy" id="2766537"/>
    <lineage>
        <taxon>Bacteria</taxon>
        <taxon>Bacillati</taxon>
        <taxon>Bacillota</taxon>
        <taxon>Clostridia</taxon>
        <taxon>Eubacteriales</taxon>
        <taxon>Oscillospiraceae</taxon>
        <taxon>Caproicibacterium</taxon>
    </lineage>
</organism>
<name>A0A7G9WG38_9FIRM</name>
<sequence length="422" mass="47057">MSWSRASRWEACGLINNKRIMELEISRPGTFGSNTSSTIALPATPYELLDALDRARVTDERVIYSTEILRCELDYLPQFLSPSSNLYEMNHLSQRLASLSDWELDCFEGMVMMDAIQNSYALIPVDRLINMTASMEHCQIAYEAHNDESLGKFYAENGFVPQLDSLPDNIYAWLDFGKIGKEIREGEGGVFTPHGYVVQNGMIARLYQSGEAVPAEKPDYTVLLRVTKGYFNDPESDNGLSALLKLPAGDQELFQAVKEVDAVSPEDCSFVAVDCAIPQLTEKITDELEATNGDCYGLVNELAGQLRHLDREGGVPICKAMLMLAPRDISLEEALDLAYQTDEFRLLRETATPADYAKAELAKCTIPLKEELFASDAALCSYGERLMERDKASSTEYGALVSRGGRTVEQCLNRPEPQMEMR</sequence>
<reference evidence="1 2" key="1">
    <citation type="submission" date="2020-08" db="EMBL/GenBank/DDBJ databases">
        <authorList>
            <person name="Ren C."/>
            <person name="Gu Y."/>
            <person name="Xu Y."/>
        </authorList>
    </citation>
    <scope>NUCLEOTIDE SEQUENCE [LARGE SCALE GENOMIC DNA]</scope>
    <source>
        <strain evidence="1 2">LBM18003</strain>
    </source>
</reference>
<proteinExistence type="predicted"/>
<gene>
    <name evidence="1" type="ORF">H6X83_12070</name>
</gene>
<dbReference type="KEGG" id="caml:H6X83_12070"/>
<keyword evidence="2" id="KW-1185">Reference proteome</keyword>
<protein>
    <recommendedName>
        <fullName evidence="3">Antirestriction protein (ArdA)</fullName>
    </recommendedName>
</protein>
<evidence type="ECO:0000313" key="2">
    <source>
        <dbReference type="Proteomes" id="UP000516046"/>
    </source>
</evidence>
<dbReference type="Proteomes" id="UP000516046">
    <property type="component" value="Chromosome"/>
</dbReference>
<dbReference type="AlphaFoldDB" id="A0A7G9WG38"/>
<accession>A0A7G9WG38</accession>
<evidence type="ECO:0008006" key="3">
    <source>
        <dbReference type="Google" id="ProtNLM"/>
    </source>
</evidence>